<dbReference type="Pfam" id="PF12900">
    <property type="entry name" value="Pyridox_ox_2"/>
    <property type="match status" value="1"/>
</dbReference>
<protein>
    <submittedName>
        <fullName evidence="1">Pyridoxamine 5'-phosphate oxidase family protein</fullName>
    </submittedName>
</protein>
<reference evidence="1 2" key="1">
    <citation type="submission" date="2024-06" db="EMBL/GenBank/DDBJ databases">
        <authorList>
            <person name="Kim D.-U."/>
        </authorList>
    </citation>
    <scope>NUCLEOTIDE SEQUENCE [LARGE SCALE GENOMIC DNA]</scope>
    <source>
        <strain evidence="1 2">KACC15460</strain>
    </source>
</reference>
<name>A0ABV2D788_9HYPH</name>
<evidence type="ECO:0000313" key="2">
    <source>
        <dbReference type="Proteomes" id="UP001548832"/>
    </source>
</evidence>
<dbReference type="InterPro" id="IPR012349">
    <property type="entry name" value="Split_barrel_FMN-bd"/>
</dbReference>
<accession>A0ABV2D788</accession>
<sequence>MNVKDMTRQDCINLLKSARLGRLACVRDNRPYVVPVHFAFNDNFIFSFSLPGRKVEWMRGNPRVCLQVDDVGSAQGWKSVVVEGVFEELSKGPALDPTVPALEQTPAEDHDREFAWSLLAQHANWWEPGALKPGATATVSGNHLFYQIRIETISGRQASYVAA</sequence>
<dbReference type="EMBL" id="JBEWSZ010000001">
    <property type="protein sequence ID" value="MET2825897.1"/>
    <property type="molecule type" value="Genomic_DNA"/>
</dbReference>
<dbReference type="Gene3D" id="2.30.110.10">
    <property type="entry name" value="Electron Transport, Fmn-binding Protein, Chain A"/>
    <property type="match status" value="1"/>
</dbReference>
<dbReference type="RefSeq" id="WP_354457970.1">
    <property type="nucleotide sequence ID" value="NZ_JBEWSZ010000001.1"/>
</dbReference>
<dbReference type="Proteomes" id="UP001548832">
    <property type="component" value="Unassembled WGS sequence"/>
</dbReference>
<dbReference type="InterPro" id="IPR024747">
    <property type="entry name" value="Pyridox_Oxase-rel"/>
</dbReference>
<comment type="caution">
    <text evidence="1">The sequence shown here is derived from an EMBL/GenBank/DDBJ whole genome shotgun (WGS) entry which is preliminary data.</text>
</comment>
<dbReference type="SUPFAM" id="SSF50475">
    <property type="entry name" value="FMN-binding split barrel"/>
    <property type="match status" value="1"/>
</dbReference>
<proteinExistence type="predicted"/>
<organism evidence="1 2">
    <name type="scientific">Mesorhizobium shangrilense</name>
    <dbReference type="NCBI Taxonomy" id="460060"/>
    <lineage>
        <taxon>Bacteria</taxon>
        <taxon>Pseudomonadati</taxon>
        <taxon>Pseudomonadota</taxon>
        <taxon>Alphaproteobacteria</taxon>
        <taxon>Hyphomicrobiales</taxon>
        <taxon>Phyllobacteriaceae</taxon>
        <taxon>Mesorhizobium</taxon>
    </lineage>
</organism>
<gene>
    <name evidence="1" type="ORF">ABVQ20_02795</name>
</gene>
<keyword evidence="2" id="KW-1185">Reference proteome</keyword>
<evidence type="ECO:0000313" key="1">
    <source>
        <dbReference type="EMBL" id="MET2825897.1"/>
    </source>
</evidence>